<name>A0ABR2KVW0_9EUKA</name>
<organism evidence="2 3">
    <name type="scientific">Tritrichomonas musculus</name>
    <dbReference type="NCBI Taxonomy" id="1915356"/>
    <lineage>
        <taxon>Eukaryota</taxon>
        <taxon>Metamonada</taxon>
        <taxon>Parabasalia</taxon>
        <taxon>Tritrichomonadida</taxon>
        <taxon>Tritrichomonadidae</taxon>
        <taxon>Tritrichomonas</taxon>
    </lineage>
</organism>
<evidence type="ECO:0000313" key="3">
    <source>
        <dbReference type="Proteomes" id="UP001470230"/>
    </source>
</evidence>
<accession>A0ABR2KVW0</accession>
<gene>
    <name evidence="2" type="ORF">M9Y10_023342</name>
</gene>
<protein>
    <recommendedName>
        <fullName evidence="1">Integrase catalytic domain-containing protein</fullName>
    </recommendedName>
</protein>
<dbReference type="InterPro" id="IPR001584">
    <property type="entry name" value="Integrase_cat-core"/>
</dbReference>
<dbReference type="InterPro" id="IPR036397">
    <property type="entry name" value="RNaseH_sf"/>
</dbReference>
<comment type="caution">
    <text evidence="2">The sequence shown here is derived from an EMBL/GenBank/DDBJ whole genome shotgun (WGS) entry which is preliminary data.</text>
</comment>
<dbReference type="Gene3D" id="3.30.420.10">
    <property type="entry name" value="Ribonuclease H-like superfamily/Ribonuclease H"/>
    <property type="match status" value="1"/>
</dbReference>
<evidence type="ECO:0000313" key="2">
    <source>
        <dbReference type="EMBL" id="KAK8894901.1"/>
    </source>
</evidence>
<evidence type="ECO:0000259" key="1">
    <source>
        <dbReference type="PROSITE" id="PS50994"/>
    </source>
</evidence>
<keyword evidence="3" id="KW-1185">Reference proteome</keyword>
<reference evidence="2 3" key="1">
    <citation type="submission" date="2024-04" db="EMBL/GenBank/DDBJ databases">
        <title>Tritrichomonas musculus Genome.</title>
        <authorList>
            <person name="Alves-Ferreira E."/>
            <person name="Grigg M."/>
            <person name="Lorenzi H."/>
            <person name="Galac M."/>
        </authorList>
    </citation>
    <scope>NUCLEOTIDE SEQUENCE [LARGE SCALE GENOMIC DNA]</scope>
    <source>
        <strain evidence="2 3">EAF2021</strain>
    </source>
</reference>
<dbReference type="InterPro" id="IPR012337">
    <property type="entry name" value="RNaseH-like_sf"/>
</dbReference>
<dbReference type="EMBL" id="JAPFFF010000003">
    <property type="protein sequence ID" value="KAK8894901.1"/>
    <property type="molecule type" value="Genomic_DNA"/>
</dbReference>
<sequence length="171" mass="20404">MEYNEIFRVGYKRCYSALLKRSLNISQNLMHKIYEEQSMFLKDGPIKKKKHPHRFFALYKDQQWNTDLHEVSITAGRETFTIYLIAFIDDATRYVVHAELIPRKQAINAANALKRALQKIYRHHTLHSDNRIEFWGEDFQKILEENSINFTTTTPHTPQENSKILICLYYH</sequence>
<proteinExistence type="predicted"/>
<dbReference type="Proteomes" id="UP001470230">
    <property type="component" value="Unassembled WGS sequence"/>
</dbReference>
<dbReference type="SUPFAM" id="SSF53098">
    <property type="entry name" value="Ribonuclease H-like"/>
    <property type="match status" value="1"/>
</dbReference>
<dbReference type="PROSITE" id="PS50994">
    <property type="entry name" value="INTEGRASE"/>
    <property type="match status" value="1"/>
</dbReference>
<feature type="domain" description="Integrase catalytic" evidence="1">
    <location>
        <begin position="48"/>
        <end position="171"/>
    </location>
</feature>
<dbReference type="Pfam" id="PF00665">
    <property type="entry name" value="rve"/>
    <property type="match status" value="1"/>
</dbReference>